<sequence>MRTLRSITTVLGVVALIAAVALLVARYVPVVNHPSMMVSLAAPLATAAAPIALLLSLIARRRALTALAAITTITAAAVAAPGFVAATAPPGTSLRVMSLNMKYGGADAREAVALARDGVDVLTVQEMTPEAVTALSAAGIDELLPHRYLDPRPEANGVGLWSRYPLTDQQPITDFRLPAVSARLEIPGVATRPVVASVHLSPPWPMPVEEWRHDVARLPATLTRLADTARGNAVLVAGDFNSTTDMAQFRNALPGDYHDAANQAGEPFRLTYPADSYRPVIAIDHVLTHGAVATGVETARIPGTDHMAVVADVTIPAQR</sequence>
<evidence type="ECO:0000313" key="4">
    <source>
        <dbReference type="Proteomes" id="UP000178953"/>
    </source>
</evidence>
<evidence type="ECO:0000313" key="3">
    <source>
        <dbReference type="EMBL" id="OFJ55598.1"/>
    </source>
</evidence>
<feature type="domain" description="Endonuclease/exonuclease/phosphatase" evidence="2">
    <location>
        <begin position="98"/>
        <end position="306"/>
    </location>
</feature>
<reference evidence="3 4" key="1">
    <citation type="submission" date="2016-09" db="EMBL/GenBank/DDBJ databases">
        <title>genome sequence of Mycobacterium sp. 739 SCH.</title>
        <authorList>
            <person name="Greninger A.L."/>
            <person name="Qin X."/>
            <person name="Jerome K."/>
            <person name="Vora S."/>
            <person name="Quinn K."/>
        </authorList>
    </citation>
    <scope>NUCLEOTIDE SEQUENCE [LARGE SCALE GENOMIC DNA]</scope>
    <source>
        <strain evidence="3 4">SCH</strain>
    </source>
</reference>
<dbReference type="SUPFAM" id="SSF56219">
    <property type="entry name" value="DNase I-like"/>
    <property type="match status" value="1"/>
</dbReference>
<protein>
    <recommendedName>
        <fullName evidence="2">Endonuclease/exonuclease/phosphatase domain-containing protein</fullName>
    </recommendedName>
</protein>
<dbReference type="InterPro" id="IPR036691">
    <property type="entry name" value="Endo/exonu/phosph_ase_sf"/>
</dbReference>
<dbReference type="Pfam" id="PF03372">
    <property type="entry name" value="Exo_endo_phos"/>
    <property type="match status" value="1"/>
</dbReference>
<accession>A0A1E8QAI4</accession>
<keyword evidence="4" id="KW-1185">Reference proteome</keyword>
<feature type="transmembrane region" description="Helical" evidence="1">
    <location>
        <begin position="7"/>
        <end position="28"/>
    </location>
</feature>
<dbReference type="GO" id="GO:0003824">
    <property type="term" value="F:catalytic activity"/>
    <property type="evidence" value="ECO:0007669"/>
    <property type="project" value="InterPro"/>
</dbReference>
<dbReference type="Gene3D" id="3.60.10.10">
    <property type="entry name" value="Endonuclease/exonuclease/phosphatase"/>
    <property type="match status" value="1"/>
</dbReference>
<dbReference type="Proteomes" id="UP000178953">
    <property type="component" value="Unassembled WGS sequence"/>
</dbReference>
<evidence type="ECO:0000256" key="1">
    <source>
        <dbReference type="SAM" id="Phobius"/>
    </source>
</evidence>
<gene>
    <name evidence="3" type="ORF">BEL07_01480</name>
</gene>
<organism evidence="3 4">
    <name type="scientific">Mycolicibacterium grossiae</name>
    <dbReference type="NCBI Taxonomy" id="1552759"/>
    <lineage>
        <taxon>Bacteria</taxon>
        <taxon>Bacillati</taxon>
        <taxon>Actinomycetota</taxon>
        <taxon>Actinomycetes</taxon>
        <taxon>Mycobacteriales</taxon>
        <taxon>Mycobacteriaceae</taxon>
        <taxon>Mycolicibacterium</taxon>
    </lineage>
</organism>
<keyword evidence="1" id="KW-0472">Membrane</keyword>
<name>A0A1E8QAI4_9MYCO</name>
<feature type="transmembrane region" description="Helical" evidence="1">
    <location>
        <begin position="40"/>
        <end position="59"/>
    </location>
</feature>
<keyword evidence="1" id="KW-1133">Transmembrane helix</keyword>
<dbReference type="InterPro" id="IPR005135">
    <property type="entry name" value="Endo/exonuclease/phosphatase"/>
</dbReference>
<evidence type="ECO:0000259" key="2">
    <source>
        <dbReference type="Pfam" id="PF03372"/>
    </source>
</evidence>
<dbReference type="RefSeq" id="WP_070351335.1">
    <property type="nucleotide sequence ID" value="NZ_CP043474.1"/>
</dbReference>
<proteinExistence type="predicted"/>
<dbReference type="OrthoDB" id="2340043at2"/>
<feature type="transmembrane region" description="Helical" evidence="1">
    <location>
        <begin position="66"/>
        <end position="88"/>
    </location>
</feature>
<dbReference type="AlphaFoldDB" id="A0A1E8QAI4"/>
<dbReference type="EMBL" id="MCHX01000002">
    <property type="protein sequence ID" value="OFJ55598.1"/>
    <property type="molecule type" value="Genomic_DNA"/>
</dbReference>
<keyword evidence="1" id="KW-0812">Transmembrane</keyword>
<comment type="caution">
    <text evidence="3">The sequence shown here is derived from an EMBL/GenBank/DDBJ whole genome shotgun (WGS) entry which is preliminary data.</text>
</comment>